<evidence type="ECO:0000256" key="4">
    <source>
        <dbReference type="ARBA" id="ARBA00024481"/>
    </source>
</evidence>
<accession>A0ABP9VLD7</accession>
<keyword evidence="2 5" id="KW-0436">Ligase</keyword>
<feature type="active site" description="Tele-AMP-histidine intermediate" evidence="5">
    <location>
        <position position="311"/>
    </location>
</feature>
<evidence type="ECO:0000259" key="8">
    <source>
        <dbReference type="Pfam" id="PF05189"/>
    </source>
</evidence>
<dbReference type="SUPFAM" id="SSF52913">
    <property type="entry name" value="RNA 3'-terminal phosphate cyclase, RPTC, insert domain"/>
    <property type="match status" value="1"/>
</dbReference>
<dbReference type="InterPro" id="IPR036553">
    <property type="entry name" value="RPTC_insert"/>
</dbReference>
<comment type="subcellular location">
    <subcellularLocation>
        <location evidence="5">Cytoplasm</location>
    </subcellularLocation>
</comment>
<dbReference type="Gene3D" id="3.30.360.20">
    <property type="entry name" value="RNA 3'-terminal phosphate cyclase, insert domain"/>
    <property type="match status" value="1"/>
</dbReference>
<keyword evidence="10" id="KW-1185">Reference proteome</keyword>
<dbReference type="NCBIfam" id="NF003246">
    <property type="entry name" value="PRK04204.1-2"/>
    <property type="match status" value="1"/>
</dbReference>
<dbReference type="Proteomes" id="UP001416858">
    <property type="component" value="Unassembled WGS sequence"/>
</dbReference>
<dbReference type="EC" id="6.5.1.4" evidence="5 6"/>
<comment type="similarity">
    <text evidence="1 5">Belongs to the RNA 3'-terminal cyclase family. Type 1 subfamily.</text>
</comment>
<dbReference type="SUPFAM" id="SSF55205">
    <property type="entry name" value="EPT/RTPC-like"/>
    <property type="match status" value="1"/>
</dbReference>
<evidence type="ECO:0000259" key="7">
    <source>
        <dbReference type="Pfam" id="PF01137"/>
    </source>
</evidence>
<dbReference type="PANTHER" id="PTHR11096:SF0">
    <property type="entry name" value="RNA 3'-TERMINAL PHOSPHATE CYCLASE"/>
    <property type="match status" value="1"/>
</dbReference>
<proteinExistence type="inferred from homology"/>
<dbReference type="RefSeq" id="WP_345682174.1">
    <property type="nucleotide sequence ID" value="NZ_BAABRO010000001.1"/>
</dbReference>
<dbReference type="InterPro" id="IPR000228">
    <property type="entry name" value="RNA3'_term_phos_cyc"/>
</dbReference>
<organism evidence="9 10">
    <name type="scientific">Novipirellula caenicola</name>
    <dbReference type="NCBI Taxonomy" id="1536901"/>
    <lineage>
        <taxon>Bacteria</taxon>
        <taxon>Pseudomonadati</taxon>
        <taxon>Planctomycetota</taxon>
        <taxon>Planctomycetia</taxon>
        <taxon>Pirellulales</taxon>
        <taxon>Pirellulaceae</taxon>
        <taxon>Novipirellula</taxon>
    </lineage>
</organism>
<evidence type="ECO:0000256" key="6">
    <source>
        <dbReference type="NCBIfam" id="TIGR03399"/>
    </source>
</evidence>
<dbReference type="PIRSF" id="PIRSF005378">
    <property type="entry name" value="RNA3'_term_phos_cycl_euk"/>
    <property type="match status" value="1"/>
</dbReference>
<feature type="binding site" evidence="5">
    <location>
        <begin position="282"/>
        <end position="286"/>
    </location>
    <ligand>
        <name>ATP</name>
        <dbReference type="ChEBI" id="CHEBI:30616"/>
    </ligand>
</feature>
<keyword evidence="5" id="KW-0067">ATP-binding</keyword>
<dbReference type="NCBIfam" id="TIGR03399">
    <property type="entry name" value="RNA_3prim_cycl"/>
    <property type="match status" value="1"/>
</dbReference>
<feature type="domain" description="RNA 3'-terminal phosphate cyclase" evidence="7">
    <location>
        <begin position="9"/>
        <end position="329"/>
    </location>
</feature>
<evidence type="ECO:0000256" key="1">
    <source>
        <dbReference type="ARBA" id="ARBA00009206"/>
    </source>
</evidence>
<reference evidence="9 10" key="1">
    <citation type="submission" date="2024-02" db="EMBL/GenBank/DDBJ databases">
        <title>Rhodopirellula caenicola NBRC 110016.</title>
        <authorList>
            <person name="Ichikawa N."/>
            <person name="Katano-Makiyama Y."/>
            <person name="Hidaka K."/>
        </authorList>
    </citation>
    <scope>NUCLEOTIDE SEQUENCE [LARGE SCALE GENOMIC DNA]</scope>
    <source>
        <strain evidence="9 10">NBRC 110016</strain>
    </source>
</reference>
<dbReference type="EMBL" id="BAABRO010000001">
    <property type="protein sequence ID" value="GAA5505085.1"/>
    <property type="molecule type" value="Genomic_DNA"/>
</dbReference>
<dbReference type="InterPro" id="IPR037136">
    <property type="entry name" value="RNA3'_phos_cyclase_dom_sf"/>
</dbReference>
<protein>
    <recommendedName>
        <fullName evidence="5 6">RNA 3'-terminal phosphate cyclase</fullName>
        <shortName evidence="5">RNA cyclase</shortName>
        <shortName evidence="5">RNA-3'-phosphate cyclase</shortName>
        <ecNumber evidence="5 6">6.5.1.4</ecNumber>
    </recommendedName>
</protein>
<dbReference type="InterPro" id="IPR013792">
    <property type="entry name" value="RNA3'P_cycl/enolpyr_Trfase_a/b"/>
</dbReference>
<name>A0ABP9VLD7_9BACT</name>
<feature type="binding site" evidence="5">
    <location>
        <position position="100"/>
    </location>
    <ligand>
        <name>ATP</name>
        <dbReference type="ChEBI" id="CHEBI:30616"/>
    </ligand>
</feature>
<dbReference type="PANTHER" id="PTHR11096">
    <property type="entry name" value="RNA 3' TERMINAL PHOSPHATE CYCLASE"/>
    <property type="match status" value="1"/>
</dbReference>
<evidence type="ECO:0000256" key="2">
    <source>
        <dbReference type="ARBA" id="ARBA00022598"/>
    </source>
</evidence>
<feature type="domain" description="RNA 3'-terminal phosphate cyclase insert" evidence="8">
    <location>
        <begin position="189"/>
        <end position="267"/>
    </location>
</feature>
<evidence type="ECO:0000256" key="3">
    <source>
        <dbReference type="ARBA" id="ARBA00022741"/>
    </source>
</evidence>
<evidence type="ECO:0000313" key="10">
    <source>
        <dbReference type="Proteomes" id="UP001416858"/>
    </source>
</evidence>
<dbReference type="Gene3D" id="3.65.10.20">
    <property type="entry name" value="RNA 3'-terminal phosphate cyclase domain"/>
    <property type="match status" value="1"/>
</dbReference>
<comment type="caution">
    <text evidence="9">The sequence shown here is derived from an EMBL/GenBank/DDBJ whole genome shotgun (WGS) entry which is preliminary data.</text>
</comment>
<dbReference type="InterPro" id="IPR023797">
    <property type="entry name" value="RNA3'_phos_cyclase_dom"/>
</dbReference>
<dbReference type="InterPro" id="IPR013791">
    <property type="entry name" value="RNA3'-term_phos_cycl_insert"/>
</dbReference>
<dbReference type="Pfam" id="PF05189">
    <property type="entry name" value="RTC_insert"/>
    <property type="match status" value="1"/>
</dbReference>
<comment type="catalytic activity">
    <reaction evidence="4 5">
        <text>a 3'-end 3'-phospho-ribonucleotide-RNA + ATP = a 3'-end 2',3'-cyclophospho-ribonucleotide-RNA + AMP + diphosphate</text>
        <dbReference type="Rhea" id="RHEA:23976"/>
        <dbReference type="Rhea" id="RHEA-COMP:10463"/>
        <dbReference type="Rhea" id="RHEA-COMP:10464"/>
        <dbReference type="ChEBI" id="CHEBI:30616"/>
        <dbReference type="ChEBI" id="CHEBI:33019"/>
        <dbReference type="ChEBI" id="CHEBI:83062"/>
        <dbReference type="ChEBI" id="CHEBI:83064"/>
        <dbReference type="ChEBI" id="CHEBI:456215"/>
        <dbReference type="EC" id="6.5.1.4"/>
    </reaction>
</comment>
<dbReference type="InterPro" id="IPR017770">
    <property type="entry name" value="RNA3'_term_phos_cyc_type_1"/>
</dbReference>
<dbReference type="HAMAP" id="MF_00200">
    <property type="entry name" value="RTC"/>
    <property type="match status" value="1"/>
</dbReference>
<evidence type="ECO:0000313" key="9">
    <source>
        <dbReference type="EMBL" id="GAA5505085.1"/>
    </source>
</evidence>
<comment type="function">
    <text evidence="5">Catalyzes the conversion of 3'-phosphate to a 2',3'-cyclic phosphodiester at the end of RNA. The mechanism of action of the enzyme occurs in 3 steps: (A) adenylation of the enzyme by ATP; (B) transfer of adenylate to an RNA-N3'P to produce RNA-N3'PP5'A; (C) and attack of the adjacent 2'-hydroxyl on the 3'-phosphorus in the diester linkage to produce the cyclic end product. The biological role of this enzyme is unknown but it is likely to function in some aspects of cellular RNA processing.</text>
</comment>
<keyword evidence="3 5" id="KW-0547">Nucleotide-binding</keyword>
<dbReference type="Pfam" id="PF01137">
    <property type="entry name" value="RTC"/>
    <property type="match status" value="1"/>
</dbReference>
<gene>
    <name evidence="5 9" type="primary">rtcA</name>
    <name evidence="9" type="ORF">Rcae01_00526</name>
</gene>
<keyword evidence="5" id="KW-0963">Cytoplasm</keyword>
<sequence length="346" mass="36999">MIEIDGSQGEGGGQILRSSLALAAVTKQPIRLVHIRAGRRKPGLMRQHLTSLRAAGEVCGAAIEGDSIGSQAVTFEPGEARGGEFDFKVGTAGSAVLVAQTVLPALMLADHPSRVTFEGGTHNPAAPPLDFFRDSFLPQLNKMGVASELETEAYGFYPAGGGKFQLTLTPQSTLRGLTLTECDEKASPRVTAIVSAIPKSVGQRECDTIRRKTNWNRDCFHVHEVAQPRGPGNVVIIQWSGPSVTETFTGFGKVGVKAEHIARGVLRQTRLHLARSVPVGEHLADQLMLPMGLAASQGQSSAFRSGPLSLHSKTHLDVLKIFLDIKIDVQEDVESGSVTVRFGPQD</sequence>
<evidence type="ECO:0000256" key="5">
    <source>
        <dbReference type="HAMAP-Rule" id="MF_00200"/>
    </source>
</evidence>